<dbReference type="GO" id="GO:0005524">
    <property type="term" value="F:ATP binding"/>
    <property type="evidence" value="ECO:0007669"/>
    <property type="project" value="InterPro"/>
</dbReference>
<feature type="coiled-coil region" evidence="1">
    <location>
        <begin position="89"/>
        <end position="119"/>
    </location>
</feature>
<dbReference type="Gene3D" id="1.10.510.10">
    <property type="entry name" value="Transferase(Phosphotransferase) domain 1"/>
    <property type="match status" value="1"/>
</dbReference>
<gene>
    <name evidence="3" type="ORF">PGSY75_1331000</name>
</gene>
<reference evidence="3 4" key="1">
    <citation type="journal article" date="2016" name="Nat. Commun.">
        <title>Genomes of cryptic chimpanzee Plasmodium species reveal key evolutionary events leading to human malaria.</title>
        <authorList>
            <person name="Sundararaman S.A."/>
            <person name="Plenderleith L.J."/>
            <person name="Liu W."/>
            <person name="Loy D.E."/>
            <person name="Learn G.H."/>
            <person name="Li Y."/>
            <person name="Shaw K.S."/>
            <person name="Ayouba A."/>
            <person name="Peeters M."/>
            <person name="Speede S."/>
            <person name="Shaw G.M."/>
            <person name="Bushman F.D."/>
            <person name="Brisson D."/>
            <person name="Rayner J.C."/>
            <person name="Sharp P.M."/>
            <person name="Hahn B.H."/>
        </authorList>
    </citation>
    <scope>NUCLEOTIDE SEQUENCE [LARGE SCALE GENOMIC DNA]</scope>
    <source>
        <strain evidence="3 4">SY75</strain>
    </source>
</reference>
<evidence type="ECO:0000313" key="3">
    <source>
        <dbReference type="EMBL" id="KYN97106.1"/>
    </source>
</evidence>
<dbReference type="GO" id="GO:0004672">
    <property type="term" value="F:protein kinase activity"/>
    <property type="evidence" value="ECO:0007669"/>
    <property type="project" value="InterPro"/>
</dbReference>
<evidence type="ECO:0000256" key="1">
    <source>
        <dbReference type="SAM" id="Coils"/>
    </source>
</evidence>
<dbReference type="KEGG" id="pgab:PGSY75_1331000"/>
<dbReference type="AlphaFoldDB" id="A0A151LE08"/>
<evidence type="ECO:0000259" key="2">
    <source>
        <dbReference type="PROSITE" id="PS50011"/>
    </source>
</evidence>
<dbReference type="PROSITE" id="PS50011">
    <property type="entry name" value="PROTEIN_KINASE_DOM"/>
    <property type="match status" value="1"/>
</dbReference>
<sequence length="560" mass="67538">MSKWNMLRNRIMWPEEFVFVIENEGNDNKFGYSYVIKYNGNIVHNNCKKHLNRVDKLLNVTHRMCENLEDENMDNNSDTFNDQNNDEEINKANQILLRLNDEKKNIKEKLSNIKTIDEKFDIIIKKEPCYIFRIDIPNLNVEPDYLREYLKKEYYNENYKDNNEKKVGNHKSLSKYDRANNQINSNNNNYYNNNYNNNNYYYGGNEEEPYKTYLYNIKLMECEDTIIDNREFFFSEAKQCGLNINVLINEGKYIKNKLYEYKEYCVHNYNEYEENDQKNEENNDNNGNRCGHMKKQQSNEFIDKKNIRTQNKSIIDRDNKKEINYEDISVLPYSDIIILKYKNVHSESNVAGFLTPFLLNGNIKTHISKNVQPYIKYHFNNELIYKNLCNIIKLMCYLQDCNICHGNIKPSNLFISNDGLNILLGNFIPRLKLQNFYFFVIHKKKNIPKYISPEMFFYLNKKMSIIDTTGKKKKPKHIEKYFYKNDIFCLGLCFYYIIMMNEDILYYINDQYIFQSKVEMMQSYITKPHLFYLLRNMLIYEYKQRPDWSALSQLIQIDRT</sequence>
<keyword evidence="1" id="KW-0175">Coiled coil</keyword>
<dbReference type="RefSeq" id="XP_018640111.1">
    <property type="nucleotide sequence ID" value="XM_018787369.1"/>
</dbReference>
<dbReference type="InterPro" id="IPR011009">
    <property type="entry name" value="Kinase-like_dom_sf"/>
</dbReference>
<accession>A0A151LE08</accession>
<name>A0A151LE08_9APIC</name>
<dbReference type="VEuPathDB" id="PlasmoDB:PGABG01_1329100"/>
<proteinExistence type="predicted"/>
<dbReference type="PANTHER" id="PTHR24362">
    <property type="entry name" value="SERINE/THREONINE-PROTEIN KINASE NEK"/>
    <property type="match status" value="1"/>
</dbReference>
<dbReference type="GeneID" id="29777957"/>
<dbReference type="SUPFAM" id="SSF56112">
    <property type="entry name" value="Protein kinase-like (PK-like)"/>
    <property type="match status" value="1"/>
</dbReference>
<dbReference type="SMART" id="SM00220">
    <property type="entry name" value="S_TKc"/>
    <property type="match status" value="1"/>
</dbReference>
<evidence type="ECO:0000313" key="4">
    <source>
        <dbReference type="Proteomes" id="UP000076004"/>
    </source>
</evidence>
<dbReference type="Proteomes" id="UP000076004">
    <property type="component" value="Unassembled WGS sequence"/>
</dbReference>
<organism evidence="3 4">
    <name type="scientific">Plasmodium gaboni</name>
    <dbReference type="NCBI Taxonomy" id="647221"/>
    <lineage>
        <taxon>Eukaryota</taxon>
        <taxon>Sar</taxon>
        <taxon>Alveolata</taxon>
        <taxon>Apicomplexa</taxon>
        <taxon>Aconoidasida</taxon>
        <taxon>Haemosporida</taxon>
        <taxon>Plasmodiidae</taxon>
        <taxon>Plasmodium</taxon>
        <taxon>Plasmodium (Laverania)</taxon>
    </lineage>
</organism>
<protein>
    <recommendedName>
        <fullName evidence="2">Protein kinase domain-containing protein</fullName>
    </recommendedName>
</protein>
<comment type="caution">
    <text evidence="3">The sequence shown here is derived from an EMBL/GenBank/DDBJ whole genome shotgun (WGS) entry which is preliminary data.</text>
</comment>
<feature type="domain" description="Protein kinase" evidence="2">
    <location>
        <begin position="242"/>
        <end position="555"/>
    </location>
</feature>
<dbReference type="VEuPathDB" id="PlasmoDB:PGSY75_1331000"/>
<dbReference type="InterPro" id="IPR000719">
    <property type="entry name" value="Prot_kinase_dom"/>
</dbReference>
<dbReference type="EMBL" id="LVLB01000014">
    <property type="protein sequence ID" value="KYN97106.1"/>
    <property type="molecule type" value="Genomic_DNA"/>
</dbReference>
<dbReference type="PANTHER" id="PTHR24362:SF309">
    <property type="entry name" value="PROTEIN KINASE DOMAIN-CONTAINING PROTEIN"/>
    <property type="match status" value="1"/>
</dbReference>